<keyword evidence="1" id="KW-0812">Transmembrane</keyword>
<feature type="transmembrane region" description="Helical" evidence="1">
    <location>
        <begin position="50"/>
        <end position="66"/>
    </location>
</feature>
<feature type="transmembrane region" description="Helical" evidence="1">
    <location>
        <begin position="101"/>
        <end position="123"/>
    </location>
</feature>
<dbReference type="AlphaFoldDB" id="A0A4S2DJH9"/>
<accession>A0A4S2DJH9</accession>
<dbReference type="RefSeq" id="WP_136006589.1">
    <property type="nucleotide sequence ID" value="NZ_SRYR01000003.1"/>
</dbReference>
<protein>
    <recommendedName>
        <fullName evidence="4">O-antigen ligase domain-containing protein</fullName>
    </recommendedName>
</protein>
<sequence>MNSYLGYIILGIFCILIFIRYINNKEITSITISYCIISPSVQFIGMKLDSSYFLLVYICMLVILFKKDLRVNKNIKSYFLLTIFICFIYYIAWMFNSGKDVLVMLISLAGILKVGVFMVILYSLDCEKLQNNNYIFIKIISIVTILNLLAILYQVFFPSEAYNIFSELYSSNTANYYKQDTSLWGKGGFYNGRYTRYFGLFENPMSLACYSLIAISYVITKISSRLINKKLCTILLIILLYIGFMSTTKTFILGIVLLFIFLAVLQMADKSNKKIKLLTITLIMLAFILTIVFYSEIYNLLFEYNPSLAYYFSYLKDPVSAFNTRFGSLNGDGSLSYVFKIMNENPLIGVGPTSVNGEIVGDNAYVVLIHNGGLIALVTIVGYYMRHLFNSFRFRDTTTTLLILTTLIVSMGMPILTGGNLTLFIIYYLCIEKNISNRYGSIKMI</sequence>
<dbReference type="OrthoDB" id="2084555at2"/>
<evidence type="ECO:0000313" key="2">
    <source>
        <dbReference type="EMBL" id="TGY42349.1"/>
    </source>
</evidence>
<feature type="transmembrane region" description="Helical" evidence="1">
    <location>
        <begin position="364"/>
        <end position="385"/>
    </location>
</feature>
<proteinExistence type="predicted"/>
<evidence type="ECO:0000256" key="1">
    <source>
        <dbReference type="SAM" id="Phobius"/>
    </source>
</evidence>
<reference evidence="2 3" key="1">
    <citation type="submission" date="2019-04" db="EMBL/GenBank/DDBJ databases">
        <title>Microbes associate with the intestines of laboratory mice.</title>
        <authorList>
            <person name="Navarre W."/>
            <person name="Wong E."/>
            <person name="Huang K."/>
            <person name="Tropini C."/>
            <person name="Ng K."/>
            <person name="Yu B."/>
        </authorList>
    </citation>
    <scope>NUCLEOTIDE SEQUENCE [LARGE SCALE GENOMIC DNA]</scope>
    <source>
        <strain evidence="2 3">NM50_B9-20</strain>
    </source>
</reference>
<keyword evidence="1" id="KW-0472">Membrane</keyword>
<organism evidence="2 3">
    <name type="scientific">Clostridium sartagoforme</name>
    <dbReference type="NCBI Taxonomy" id="84031"/>
    <lineage>
        <taxon>Bacteria</taxon>
        <taxon>Bacillati</taxon>
        <taxon>Bacillota</taxon>
        <taxon>Clostridia</taxon>
        <taxon>Eubacteriales</taxon>
        <taxon>Clostridiaceae</taxon>
        <taxon>Clostridium</taxon>
    </lineage>
</organism>
<feature type="transmembrane region" description="Helical" evidence="1">
    <location>
        <begin position="135"/>
        <end position="156"/>
    </location>
</feature>
<feature type="transmembrane region" description="Helical" evidence="1">
    <location>
        <begin position="6"/>
        <end position="22"/>
    </location>
</feature>
<feature type="transmembrane region" description="Helical" evidence="1">
    <location>
        <begin position="275"/>
        <end position="294"/>
    </location>
</feature>
<keyword evidence="1" id="KW-1133">Transmembrane helix</keyword>
<gene>
    <name evidence="2" type="ORF">E5347_09010</name>
</gene>
<feature type="transmembrane region" description="Helical" evidence="1">
    <location>
        <begin position="78"/>
        <end position="95"/>
    </location>
</feature>
<name>A0A4S2DJH9_9CLOT</name>
<evidence type="ECO:0008006" key="4">
    <source>
        <dbReference type="Google" id="ProtNLM"/>
    </source>
</evidence>
<comment type="caution">
    <text evidence="2">The sequence shown here is derived from an EMBL/GenBank/DDBJ whole genome shotgun (WGS) entry which is preliminary data.</text>
</comment>
<dbReference type="Proteomes" id="UP000306888">
    <property type="component" value="Unassembled WGS sequence"/>
</dbReference>
<feature type="transmembrane region" description="Helical" evidence="1">
    <location>
        <begin position="197"/>
        <end position="219"/>
    </location>
</feature>
<keyword evidence="3" id="KW-1185">Reference proteome</keyword>
<dbReference type="EMBL" id="SRYR01000003">
    <property type="protein sequence ID" value="TGY42349.1"/>
    <property type="molecule type" value="Genomic_DNA"/>
</dbReference>
<feature type="transmembrane region" description="Helical" evidence="1">
    <location>
        <begin position="401"/>
        <end position="429"/>
    </location>
</feature>
<evidence type="ECO:0000313" key="3">
    <source>
        <dbReference type="Proteomes" id="UP000306888"/>
    </source>
</evidence>
<feature type="transmembrane region" description="Helical" evidence="1">
    <location>
        <begin position="250"/>
        <end position="268"/>
    </location>
</feature>